<proteinExistence type="predicted"/>
<protein>
    <submittedName>
        <fullName evidence="1">Uncharacterized protein</fullName>
    </submittedName>
</protein>
<dbReference type="SUPFAM" id="SSF52540">
    <property type="entry name" value="P-loop containing nucleoside triphosphate hydrolases"/>
    <property type="match status" value="1"/>
</dbReference>
<accession>A0A381V6X4</accession>
<evidence type="ECO:0000313" key="1">
    <source>
        <dbReference type="EMBL" id="SVA36125.1"/>
    </source>
</evidence>
<dbReference type="AlphaFoldDB" id="A0A381V6X4"/>
<name>A0A381V6X4_9ZZZZ</name>
<dbReference type="InterPro" id="IPR027417">
    <property type="entry name" value="P-loop_NTPase"/>
</dbReference>
<organism evidence="1">
    <name type="scientific">marine metagenome</name>
    <dbReference type="NCBI Taxonomy" id="408172"/>
    <lineage>
        <taxon>unclassified sequences</taxon>
        <taxon>metagenomes</taxon>
        <taxon>ecological metagenomes</taxon>
    </lineage>
</organism>
<sequence>MPVSLDDLIQSLVCRISDVCDHKQTPDVSYLNIHGSLLPFLLIALNRLKTKRCVVSVEDYSLQKNLVESLALLTPGFSLFLVGAGEGKQLLGADIHVLNLFALGGVPVLVVPRQWTATVRSCLVDGPSGGVELSSVLDREELLVLFKGWEMEKAPIVKAPGFYALRGAVVDVFPFGATEP</sequence>
<gene>
    <name evidence="1" type="ORF">METZ01_LOCUS88979</name>
</gene>
<reference evidence="1" key="1">
    <citation type="submission" date="2018-05" db="EMBL/GenBank/DDBJ databases">
        <authorList>
            <person name="Lanie J.A."/>
            <person name="Ng W.-L."/>
            <person name="Kazmierczak K.M."/>
            <person name="Andrzejewski T.M."/>
            <person name="Davidsen T.M."/>
            <person name="Wayne K.J."/>
            <person name="Tettelin H."/>
            <person name="Glass J.I."/>
            <person name="Rusch D."/>
            <person name="Podicherti R."/>
            <person name="Tsui H.-C.T."/>
            <person name="Winkler M.E."/>
        </authorList>
    </citation>
    <scope>NUCLEOTIDE SEQUENCE</scope>
</reference>
<dbReference type="EMBL" id="UINC01008020">
    <property type="protein sequence ID" value="SVA36125.1"/>
    <property type="molecule type" value="Genomic_DNA"/>
</dbReference>
<feature type="non-terminal residue" evidence="1">
    <location>
        <position position="180"/>
    </location>
</feature>